<keyword evidence="2" id="KW-0686">Riboflavin biosynthesis</keyword>
<dbReference type="InterPro" id="IPR036144">
    <property type="entry name" value="RibA-like_sf"/>
</dbReference>
<dbReference type="GO" id="GO:0003935">
    <property type="term" value="F:GTP cyclohydrolase II activity"/>
    <property type="evidence" value="ECO:0007669"/>
    <property type="project" value="UniProtKB-EC"/>
</dbReference>
<organism evidence="5 6">
    <name type="scientific">Nocardia uniformis</name>
    <dbReference type="NCBI Taxonomy" id="53432"/>
    <lineage>
        <taxon>Bacteria</taxon>
        <taxon>Bacillati</taxon>
        <taxon>Actinomycetota</taxon>
        <taxon>Actinomycetes</taxon>
        <taxon>Mycobacteriales</taxon>
        <taxon>Nocardiaceae</taxon>
        <taxon>Nocardia</taxon>
    </lineage>
</organism>
<dbReference type="InterPro" id="IPR032677">
    <property type="entry name" value="GTP_cyclohydro_II"/>
</dbReference>
<comment type="caution">
    <text evidence="5">The sequence shown here is derived from an EMBL/GenBank/DDBJ whole genome shotgun (WGS) entry which is preliminary data.</text>
</comment>
<dbReference type="PANTHER" id="PTHR21327">
    <property type="entry name" value="GTP CYCLOHYDROLASE II-RELATED"/>
    <property type="match status" value="1"/>
</dbReference>
<keyword evidence="6" id="KW-1185">Reference proteome</keyword>
<comment type="pathway">
    <text evidence="1">Cofactor biosynthesis; riboflavin biosynthesis.</text>
</comment>
<keyword evidence="3" id="KW-0479">Metal-binding</keyword>
<dbReference type="SUPFAM" id="SSF142695">
    <property type="entry name" value="RibA-like"/>
    <property type="match status" value="1"/>
</dbReference>
<accession>A0A849C2A3</accession>
<dbReference type="GO" id="GO:0005829">
    <property type="term" value="C:cytosol"/>
    <property type="evidence" value="ECO:0007669"/>
    <property type="project" value="TreeGrafter"/>
</dbReference>
<feature type="domain" description="GTP cyclohydrolase II" evidence="4">
    <location>
        <begin position="40"/>
        <end position="187"/>
    </location>
</feature>
<name>A0A849C2A3_9NOCA</name>
<protein>
    <submittedName>
        <fullName evidence="5">GTP cyclohydrolase II RibA</fullName>
        <ecNumber evidence="5">3.5.4.25</ecNumber>
    </submittedName>
</protein>
<evidence type="ECO:0000256" key="1">
    <source>
        <dbReference type="ARBA" id="ARBA00005104"/>
    </source>
</evidence>
<evidence type="ECO:0000259" key="4">
    <source>
        <dbReference type="Pfam" id="PF00925"/>
    </source>
</evidence>
<dbReference type="GO" id="GO:0046872">
    <property type="term" value="F:metal ion binding"/>
    <property type="evidence" value="ECO:0007669"/>
    <property type="project" value="UniProtKB-KW"/>
</dbReference>
<evidence type="ECO:0000313" key="6">
    <source>
        <dbReference type="Proteomes" id="UP000586827"/>
    </source>
</evidence>
<keyword evidence="5" id="KW-0378">Hydrolase</keyword>
<sequence length="221" mass="23925">MIPLVCGTGRCSAADDSTRTAAVSITVAAEHPLTRKGREITVRVMEVTGGHDIGHILVFGELGPNPLVRLHSRCLYGDVLGSQDCDCRAELELALDMIQAEGAGVLVYLEQEGRGAGLIVKAQGLRLSEESGVDTFTSYRMLGVDIDSRSYEHAAESLRTGLDLTAVRLLTNNPDKVEALRTVGLAVEVIALGTRPSSERAQRYMEAKRLHAGHLFRRHPP</sequence>
<dbReference type="AlphaFoldDB" id="A0A849C2A3"/>
<dbReference type="EC" id="3.5.4.25" evidence="5"/>
<proteinExistence type="predicted"/>
<evidence type="ECO:0000256" key="3">
    <source>
        <dbReference type="ARBA" id="ARBA00022723"/>
    </source>
</evidence>
<gene>
    <name evidence="5" type="primary">ribA</name>
    <name evidence="5" type="ORF">HLB23_04455</name>
</gene>
<dbReference type="Pfam" id="PF00925">
    <property type="entry name" value="GTP_cyclohydro2"/>
    <property type="match status" value="1"/>
</dbReference>
<dbReference type="NCBIfam" id="NF001591">
    <property type="entry name" value="PRK00393.1"/>
    <property type="match status" value="1"/>
</dbReference>
<dbReference type="GO" id="GO:0008686">
    <property type="term" value="F:3,4-dihydroxy-2-butanone-4-phosphate synthase activity"/>
    <property type="evidence" value="ECO:0007669"/>
    <property type="project" value="TreeGrafter"/>
</dbReference>
<reference evidence="5 6" key="1">
    <citation type="submission" date="2020-05" db="EMBL/GenBank/DDBJ databases">
        <title>MicrobeNet Type strains.</title>
        <authorList>
            <person name="Nicholson A.C."/>
        </authorList>
    </citation>
    <scope>NUCLEOTIDE SEQUENCE [LARGE SCALE GENOMIC DNA]</scope>
    <source>
        <strain evidence="5 6">JCM 3224</strain>
    </source>
</reference>
<evidence type="ECO:0000313" key="5">
    <source>
        <dbReference type="EMBL" id="NNH69129.1"/>
    </source>
</evidence>
<dbReference type="GO" id="GO:0009231">
    <property type="term" value="P:riboflavin biosynthetic process"/>
    <property type="evidence" value="ECO:0007669"/>
    <property type="project" value="UniProtKB-UniPathway"/>
</dbReference>
<dbReference type="UniPathway" id="UPA00275"/>
<dbReference type="EMBL" id="JABELX010000001">
    <property type="protein sequence ID" value="NNH69129.1"/>
    <property type="molecule type" value="Genomic_DNA"/>
</dbReference>
<dbReference type="Gene3D" id="3.40.50.10990">
    <property type="entry name" value="GTP cyclohydrolase II"/>
    <property type="match status" value="1"/>
</dbReference>
<dbReference type="Proteomes" id="UP000586827">
    <property type="component" value="Unassembled WGS sequence"/>
</dbReference>
<dbReference type="PANTHER" id="PTHR21327:SF18">
    <property type="entry name" value="3,4-DIHYDROXY-2-BUTANONE 4-PHOSPHATE SYNTHASE"/>
    <property type="match status" value="1"/>
</dbReference>
<evidence type="ECO:0000256" key="2">
    <source>
        <dbReference type="ARBA" id="ARBA00022619"/>
    </source>
</evidence>